<accession>B8HYW9</accession>
<keyword evidence="1" id="KW-0614">Plasmid</keyword>
<gene>
    <name evidence="1" type="ordered locus">Cyan7425_5358</name>
</gene>
<dbReference type="SUPFAM" id="SSF88697">
    <property type="entry name" value="PUA domain-like"/>
    <property type="match status" value="1"/>
</dbReference>
<dbReference type="Gene3D" id="2.30.130.30">
    <property type="entry name" value="Hypothetical protein"/>
    <property type="match status" value="1"/>
</dbReference>
<organism evidence="1">
    <name type="scientific">Cyanothece sp. (strain PCC 7425 / ATCC 29141)</name>
    <dbReference type="NCBI Taxonomy" id="395961"/>
    <lineage>
        <taxon>Bacteria</taxon>
        <taxon>Bacillati</taxon>
        <taxon>Cyanobacteriota</taxon>
        <taxon>Cyanophyceae</taxon>
        <taxon>Gomontiellales</taxon>
        <taxon>Cyanothecaceae</taxon>
        <taxon>Cyanothece</taxon>
    </lineage>
</organism>
<proteinExistence type="predicted"/>
<dbReference type="KEGG" id="cyn:Cyan7425_5358"/>
<sequence length="215" mass="24273">MPPIEAQYPDTLRALSIAGPFAYEIATGEKDWEFRTWPTKFRGTFLLHVSTGRDWGEPQSPEMISCIIGAAEVYECESDPEYDGFLHLLRNPVSFKRYIPKVSGARNYWSPKTEAHIKAFNEAWEQILEQAPILAKGSAPQATSQPEKPESQEPIARFKFSFDGGIIRISSTRTDNTFTVTGSNFWQVLQAQAREGEVTLSKSEFGALYEQRLNS</sequence>
<dbReference type="AlphaFoldDB" id="B8HYW9"/>
<dbReference type="InterPro" id="IPR015947">
    <property type="entry name" value="PUA-like_sf"/>
</dbReference>
<dbReference type="HOGENOM" id="CLU_1281433_0_0_3"/>
<dbReference type="OrthoDB" id="359066at2"/>
<geneLocation type="plasmid" evidence="1">
    <name>pP742501</name>
</geneLocation>
<evidence type="ECO:0000313" key="1">
    <source>
        <dbReference type="EMBL" id="ACL47617.1"/>
    </source>
</evidence>
<dbReference type="EMBL" id="CP001345">
    <property type="protein sequence ID" value="ACL47617.1"/>
    <property type="molecule type" value="Genomic_DNA"/>
</dbReference>
<name>B8HYW9_CYAP4</name>
<reference evidence="1" key="1">
    <citation type="submission" date="2009-01" db="EMBL/GenBank/DDBJ databases">
        <title>Complete sequence of plasmid1 Cyanothece sp. PCC 7425.</title>
        <authorList>
            <consortium name="US DOE Joint Genome Institute"/>
            <person name="Lucas S."/>
            <person name="Copeland A."/>
            <person name="Lapidus A."/>
            <person name="Glavina del Rio T."/>
            <person name="Dalin E."/>
            <person name="Tice H."/>
            <person name="Bruce D."/>
            <person name="Goodwin L."/>
            <person name="Pitluck S."/>
            <person name="Sims D."/>
            <person name="Meineke L."/>
            <person name="Brettin T."/>
            <person name="Detter J.C."/>
            <person name="Han C."/>
            <person name="Larimer F."/>
            <person name="Land M."/>
            <person name="Hauser L."/>
            <person name="Kyrpides N."/>
            <person name="Ovchinnikova G."/>
            <person name="Liberton M."/>
            <person name="Stoeckel J."/>
            <person name="Banerjee A."/>
            <person name="Singh A."/>
            <person name="Page L."/>
            <person name="Sato H."/>
            <person name="Zhao L."/>
            <person name="Sherman L."/>
            <person name="Pakrasi H."/>
            <person name="Richardson P."/>
        </authorList>
    </citation>
    <scope>NUCLEOTIDE SEQUENCE</scope>
    <source>
        <strain evidence="1">PCC 7425</strain>
        <plasmid evidence="1">pP742501</plasmid>
    </source>
</reference>
<protein>
    <recommendedName>
        <fullName evidence="2">ASCH domain-containing protein</fullName>
    </recommendedName>
</protein>
<evidence type="ECO:0008006" key="2">
    <source>
        <dbReference type="Google" id="ProtNLM"/>
    </source>
</evidence>